<dbReference type="PANTHER" id="PTHR35789">
    <property type="entry name" value="SPORE GERMINATION PROTEIN B3"/>
    <property type="match status" value="1"/>
</dbReference>
<protein>
    <submittedName>
        <fullName evidence="11">Spore germination protein</fullName>
    </submittedName>
</protein>
<dbReference type="Gene3D" id="3.30.300.210">
    <property type="entry name" value="Nutrient germinant receptor protein C, domain 3"/>
    <property type="match status" value="1"/>
</dbReference>
<dbReference type="EMBL" id="CP026095">
    <property type="protein sequence ID" value="AZV45128.1"/>
    <property type="molecule type" value="Genomic_DNA"/>
</dbReference>
<keyword evidence="4 8" id="KW-0732">Signal</keyword>
<dbReference type="Pfam" id="PF05504">
    <property type="entry name" value="Spore_GerAC"/>
    <property type="match status" value="1"/>
</dbReference>
<sequence length="390" mass="45072">MRQTGKRKWIYLALFLAMTLPLAGCWDTSEPERMVYVHGLGIDYKDQQYTVYLQIINPRLLAKSEVAGGASGTKIEVGRASGKTVNDAVFKLYKSSQRRVFWGHLGFVIFTEEAIKAEGIQATTDLLDRYRETRYRLWMYATNEPLMDVLTAVPIMEMSTALSRVSDPLATYKQSSFVKPIDMRELFILLNEPPYEANIPYINLTKEDVWKTEKKSHRVIQTKGIASIKKKKLQKIIENQNIYGLRWMTKDIKREELTLTTKEFSDVSLLINKVKVKIKPIVKKNNIQFTISIKAEAILRENPKDKSLKNIIQVTEQTIKQQVKGTYLQGVENNIDIYRLSEMLYRKNVQAWKNAEQNGKVPLTEDSIQQLDVQVHLIHGEKNRKRSTIK</sequence>
<feature type="chain" id="PRO_5038841659" evidence="8">
    <location>
        <begin position="24"/>
        <end position="390"/>
    </location>
</feature>
<dbReference type="GO" id="GO:0009847">
    <property type="term" value="P:spore germination"/>
    <property type="evidence" value="ECO:0007669"/>
    <property type="project" value="InterPro"/>
</dbReference>
<evidence type="ECO:0000259" key="9">
    <source>
        <dbReference type="Pfam" id="PF05504"/>
    </source>
</evidence>
<evidence type="ECO:0000256" key="2">
    <source>
        <dbReference type="ARBA" id="ARBA00007886"/>
    </source>
</evidence>
<keyword evidence="6" id="KW-0564">Palmitate</keyword>
<dbReference type="Pfam" id="PF25198">
    <property type="entry name" value="Spore_GerAC_N"/>
    <property type="match status" value="1"/>
</dbReference>
<dbReference type="GO" id="GO:0016020">
    <property type="term" value="C:membrane"/>
    <property type="evidence" value="ECO:0007669"/>
    <property type="project" value="UniProtKB-SubCell"/>
</dbReference>
<feature type="domain" description="Spore germination protein N-terminal" evidence="10">
    <location>
        <begin position="27"/>
        <end position="203"/>
    </location>
</feature>
<dbReference type="InterPro" id="IPR057336">
    <property type="entry name" value="GerAC_N"/>
</dbReference>
<dbReference type="KEGG" id="pasa:BAOM_4548"/>
<evidence type="ECO:0000313" key="12">
    <source>
        <dbReference type="Proteomes" id="UP000283095"/>
    </source>
</evidence>
<feature type="domain" description="Spore germination GerAC-like C-terminal" evidence="9">
    <location>
        <begin position="224"/>
        <end position="358"/>
    </location>
</feature>
<organism evidence="11 12">
    <name type="scientific">Peribacillus asahii</name>
    <dbReference type="NCBI Taxonomy" id="228899"/>
    <lineage>
        <taxon>Bacteria</taxon>
        <taxon>Bacillati</taxon>
        <taxon>Bacillota</taxon>
        <taxon>Bacilli</taxon>
        <taxon>Bacillales</taxon>
        <taxon>Bacillaceae</taxon>
        <taxon>Peribacillus</taxon>
    </lineage>
</organism>
<comment type="similarity">
    <text evidence="2">Belongs to the GerABKC lipoprotein family.</text>
</comment>
<dbReference type="Proteomes" id="UP000283095">
    <property type="component" value="Chromosome"/>
</dbReference>
<evidence type="ECO:0000256" key="1">
    <source>
        <dbReference type="ARBA" id="ARBA00004635"/>
    </source>
</evidence>
<gene>
    <name evidence="11" type="ORF">BAOM_4548</name>
</gene>
<dbReference type="RefSeq" id="WP_127761975.1">
    <property type="nucleotide sequence ID" value="NZ_CP026095.1"/>
</dbReference>
<keyword evidence="3" id="KW-0309">Germination</keyword>
<dbReference type="InterPro" id="IPR008844">
    <property type="entry name" value="Spore_GerAC-like"/>
</dbReference>
<reference evidence="11 12" key="1">
    <citation type="submission" date="2018-01" db="EMBL/GenBank/DDBJ databases">
        <title>Bacillus asahii Genome sequencing and assembly.</title>
        <authorList>
            <person name="Jiang H."/>
            <person name="Feng Y."/>
            <person name="Zhao F."/>
            <person name="Lin X."/>
        </authorList>
    </citation>
    <scope>NUCLEOTIDE SEQUENCE [LARGE SCALE GENOMIC DNA]</scope>
    <source>
        <strain evidence="11 12">OM18</strain>
    </source>
</reference>
<dbReference type="NCBIfam" id="TIGR02887">
    <property type="entry name" value="spore_ger_x_C"/>
    <property type="match status" value="1"/>
</dbReference>
<dbReference type="OrthoDB" id="2380468at2"/>
<evidence type="ECO:0000256" key="5">
    <source>
        <dbReference type="ARBA" id="ARBA00023136"/>
    </source>
</evidence>
<evidence type="ECO:0000259" key="10">
    <source>
        <dbReference type="Pfam" id="PF25198"/>
    </source>
</evidence>
<dbReference type="InterPro" id="IPR046953">
    <property type="entry name" value="Spore_GerAC-like_C"/>
</dbReference>
<dbReference type="InterPro" id="IPR038501">
    <property type="entry name" value="Spore_GerAC_C_sf"/>
</dbReference>
<proteinExistence type="inferred from homology"/>
<feature type="signal peptide" evidence="8">
    <location>
        <begin position="1"/>
        <end position="23"/>
    </location>
</feature>
<evidence type="ECO:0000313" key="11">
    <source>
        <dbReference type="EMBL" id="AZV45128.1"/>
    </source>
</evidence>
<name>A0A3T0KXX0_9BACI</name>
<evidence type="ECO:0000256" key="6">
    <source>
        <dbReference type="ARBA" id="ARBA00023139"/>
    </source>
</evidence>
<accession>A0A3T0KXX0</accession>
<evidence type="ECO:0000256" key="8">
    <source>
        <dbReference type="SAM" id="SignalP"/>
    </source>
</evidence>
<evidence type="ECO:0000256" key="7">
    <source>
        <dbReference type="ARBA" id="ARBA00023288"/>
    </source>
</evidence>
<dbReference type="PANTHER" id="PTHR35789:SF1">
    <property type="entry name" value="SPORE GERMINATION PROTEIN B3"/>
    <property type="match status" value="1"/>
</dbReference>
<evidence type="ECO:0000256" key="3">
    <source>
        <dbReference type="ARBA" id="ARBA00022544"/>
    </source>
</evidence>
<evidence type="ECO:0000256" key="4">
    <source>
        <dbReference type="ARBA" id="ARBA00022729"/>
    </source>
</evidence>
<keyword evidence="5" id="KW-0472">Membrane</keyword>
<comment type="subcellular location">
    <subcellularLocation>
        <location evidence="1">Membrane</location>
        <topology evidence="1">Lipid-anchor</topology>
    </subcellularLocation>
</comment>
<dbReference type="AlphaFoldDB" id="A0A3T0KXX0"/>
<keyword evidence="7" id="KW-0449">Lipoprotein</keyword>